<dbReference type="InterPro" id="IPR007199">
    <property type="entry name" value="Rep_factor-A_N"/>
</dbReference>
<evidence type="ECO:0000259" key="14">
    <source>
        <dbReference type="Pfam" id="PF16900"/>
    </source>
</evidence>
<feature type="domain" description="OB" evidence="11">
    <location>
        <begin position="190"/>
        <end position="249"/>
    </location>
</feature>
<dbReference type="Pfam" id="PF16900">
    <property type="entry name" value="REPA_OB_2"/>
    <property type="match status" value="1"/>
</dbReference>
<comment type="subcellular location">
    <subcellularLocation>
        <location evidence="1 9">Nucleus</location>
    </subcellularLocation>
</comment>
<dbReference type="InterPro" id="IPR012340">
    <property type="entry name" value="NA-bd_OB-fold"/>
</dbReference>
<dbReference type="Pfam" id="PF04057">
    <property type="entry name" value="Rep-A_N"/>
    <property type="match status" value="1"/>
</dbReference>
<gene>
    <name evidence="15" type="ORF">BJ085DRAFT_13368</name>
</gene>
<dbReference type="CDD" id="cd04476">
    <property type="entry name" value="RPA1_DBD_C"/>
    <property type="match status" value="1"/>
</dbReference>
<dbReference type="FunFam" id="2.40.50.140:FF:000064">
    <property type="entry name" value="Replication protein A subunit"/>
    <property type="match status" value="1"/>
</dbReference>
<evidence type="ECO:0000256" key="9">
    <source>
        <dbReference type="RuleBase" id="RU364130"/>
    </source>
</evidence>
<evidence type="ECO:0000256" key="3">
    <source>
        <dbReference type="ARBA" id="ARBA00022705"/>
    </source>
</evidence>
<feature type="domain" description="Replication factor A C-terminal" evidence="13">
    <location>
        <begin position="464"/>
        <end position="608"/>
    </location>
</feature>
<feature type="region of interest" description="Disordered" evidence="10">
    <location>
        <begin position="138"/>
        <end position="172"/>
    </location>
</feature>
<dbReference type="GO" id="GO:0005662">
    <property type="term" value="C:DNA replication factor A complex"/>
    <property type="evidence" value="ECO:0007669"/>
    <property type="project" value="UniProtKB-ARBA"/>
</dbReference>
<keyword evidence="6 9" id="KW-0862">Zinc</keyword>
<dbReference type="CDD" id="cd04475">
    <property type="entry name" value="RPA1_DBD_B"/>
    <property type="match status" value="1"/>
</dbReference>
<evidence type="ECO:0000256" key="5">
    <source>
        <dbReference type="ARBA" id="ARBA00022771"/>
    </source>
</evidence>
<evidence type="ECO:0000256" key="6">
    <source>
        <dbReference type="ARBA" id="ARBA00022833"/>
    </source>
</evidence>
<name>A0A4Q0A454_9FUNG</name>
<dbReference type="STRING" id="215637.A0A4Q0A454"/>
<evidence type="ECO:0000256" key="2">
    <source>
        <dbReference type="ARBA" id="ARBA00005690"/>
    </source>
</evidence>
<evidence type="ECO:0000313" key="15">
    <source>
        <dbReference type="EMBL" id="RKP40040.1"/>
    </source>
</evidence>
<dbReference type="Gene3D" id="2.40.50.140">
    <property type="entry name" value="Nucleic acid-binding proteins"/>
    <property type="match status" value="4"/>
</dbReference>
<keyword evidence="7 9" id="KW-0238">DNA-binding</keyword>
<dbReference type="NCBIfam" id="TIGR00617">
    <property type="entry name" value="rpa1"/>
    <property type="match status" value="1"/>
</dbReference>
<keyword evidence="5 9" id="KW-0863">Zinc-finger</keyword>
<dbReference type="Pfam" id="PF08646">
    <property type="entry name" value="Rep_fac-A_C"/>
    <property type="match status" value="1"/>
</dbReference>
<evidence type="ECO:0000313" key="16">
    <source>
        <dbReference type="Proteomes" id="UP000268162"/>
    </source>
</evidence>
<sequence length="616" mass="67459">MTALTQGAVEAVFREDRTSPLAHNPVLQVLALRQMQQPPTDSNTGGPPPIRFRLLLSDGVNTIHGMLTTQLFHLITSGQLQANTVFRATQYTCNRIKEKPFMVLLQIEIVHQASANIGAPVPVGAPADVSSAAAVSAPAPAPVNPAATSYSTPRAPSNNVNNSSSVGGGGAPPPNVIPIRGLNPYQGKATIQARVTQKSDMRFWRNAKGEGKLFSVNLLDESGEIKATAFNEMADSLINVLEEGKVYYIANPKVNMARAQFNTLQNEYELGFERTTEVTLCTKAANVPSIKYNFVPLDRLNDHEKDAHIDVIGVVKEVSPVTELISKNTQKPYSKRDIQLMDMSRYAVRLTLWGKYAQDFNGDDHPVLAIKGVKVGDFGGRCLSLMSTATVSANPDIPEAHRLRGWFDSEQHSIQPLGYSSMGGGGGGDFGGMAAGGAGQRRDARKNLAQVKDENLGNGEKPDYFSTRGTITYIKADNFAYPACPNDGCQKKVVNNGSAWRCEKCDQSFPNPQYRYIMTINTCDHAGQIWLQCFNEVAEQLLGITANELEALRESDPTAFKQTIEAPLLKTYLFRCKAKAENYNDSRKVRYQIFTASPIDFVQESNQLIQAIENYS</sequence>
<evidence type="ECO:0000256" key="4">
    <source>
        <dbReference type="ARBA" id="ARBA00022723"/>
    </source>
</evidence>
<keyword evidence="4 9" id="KW-0479">Metal-binding</keyword>
<comment type="similarity">
    <text evidence="2 9">Belongs to the replication factor A protein 1 family.</text>
</comment>
<proteinExistence type="inferred from homology"/>
<feature type="domain" description="Replication factor-A protein 1 N-terminal" evidence="12">
    <location>
        <begin position="4"/>
        <end position="111"/>
    </location>
</feature>
<accession>A0A4Q0A454</accession>
<organism evidence="15 16">
    <name type="scientific">Dimargaris cristalligena</name>
    <dbReference type="NCBI Taxonomy" id="215637"/>
    <lineage>
        <taxon>Eukaryota</taxon>
        <taxon>Fungi</taxon>
        <taxon>Fungi incertae sedis</taxon>
        <taxon>Zoopagomycota</taxon>
        <taxon>Kickxellomycotina</taxon>
        <taxon>Dimargaritomycetes</taxon>
        <taxon>Dimargaritales</taxon>
        <taxon>Dimargaritaceae</taxon>
        <taxon>Dimargaris</taxon>
    </lineage>
</organism>
<keyword evidence="16" id="KW-1185">Reference proteome</keyword>
<dbReference type="InterPro" id="IPR031657">
    <property type="entry name" value="REPA_OB_2"/>
</dbReference>
<dbReference type="PANTHER" id="PTHR47165">
    <property type="entry name" value="OS03G0429900 PROTEIN"/>
    <property type="match status" value="1"/>
</dbReference>
<keyword evidence="8 9" id="KW-0539">Nucleus</keyword>
<comment type="subunit">
    <text evidence="9">Component of the heterotrimeric canonical replication protein A complex (RPA).</text>
</comment>
<dbReference type="SUPFAM" id="SSF50249">
    <property type="entry name" value="Nucleic acid-binding proteins"/>
    <property type="match status" value="4"/>
</dbReference>
<dbReference type="GO" id="GO:0003677">
    <property type="term" value="F:DNA binding"/>
    <property type="evidence" value="ECO:0007669"/>
    <property type="project" value="UniProtKB-KW"/>
</dbReference>
<dbReference type="InterPro" id="IPR047192">
    <property type="entry name" value="Euk_RPA1_DBD_C"/>
</dbReference>
<dbReference type="GO" id="GO:0006281">
    <property type="term" value="P:DNA repair"/>
    <property type="evidence" value="ECO:0007669"/>
    <property type="project" value="InterPro"/>
</dbReference>
<dbReference type="GO" id="GO:0007004">
    <property type="term" value="P:telomere maintenance via telomerase"/>
    <property type="evidence" value="ECO:0007669"/>
    <property type="project" value="UniProtKB-ARBA"/>
</dbReference>
<dbReference type="InterPro" id="IPR013955">
    <property type="entry name" value="Rep_factor-A_C"/>
</dbReference>
<dbReference type="FunFam" id="2.40.50.140:FF:000041">
    <property type="entry name" value="Replication protein A subunit"/>
    <property type="match status" value="1"/>
</dbReference>
<dbReference type="CDD" id="cd04477">
    <property type="entry name" value="RPA1N"/>
    <property type="match status" value="1"/>
</dbReference>
<dbReference type="GO" id="GO:0006310">
    <property type="term" value="P:DNA recombination"/>
    <property type="evidence" value="ECO:0007669"/>
    <property type="project" value="InterPro"/>
</dbReference>
<evidence type="ECO:0000259" key="13">
    <source>
        <dbReference type="Pfam" id="PF08646"/>
    </source>
</evidence>
<protein>
    <recommendedName>
        <fullName evidence="9">Replication protein A subunit</fullName>
    </recommendedName>
</protein>
<dbReference type="CDD" id="cd04474">
    <property type="entry name" value="RPA1_DBD_A"/>
    <property type="match status" value="1"/>
</dbReference>
<comment type="function">
    <text evidence="9">As part of the replication protein A (RPA/RP-A), a single-stranded DNA-binding heterotrimeric complex, may play an essential role in DNA replication, recombination and repair. Binds and stabilizes single-stranded DNA intermediates, preventing complementary DNA reannealing and recruiting different proteins involved in DNA metabolism.</text>
</comment>
<evidence type="ECO:0000256" key="7">
    <source>
        <dbReference type="ARBA" id="ARBA00023125"/>
    </source>
</evidence>
<dbReference type="GO" id="GO:0008270">
    <property type="term" value="F:zinc ion binding"/>
    <property type="evidence" value="ECO:0007669"/>
    <property type="project" value="UniProtKB-KW"/>
</dbReference>
<feature type="compositionally biased region" description="Low complexity" evidence="10">
    <location>
        <begin position="155"/>
        <end position="165"/>
    </location>
</feature>
<dbReference type="InterPro" id="IPR004591">
    <property type="entry name" value="Rfa1"/>
</dbReference>
<evidence type="ECO:0000256" key="8">
    <source>
        <dbReference type="ARBA" id="ARBA00023242"/>
    </source>
</evidence>
<dbReference type="EMBL" id="ML002229">
    <property type="protein sequence ID" value="RKP40040.1"/>
    <property type="molecule type" value="Genomic_DNA"/>
</dbReference>
<keyword evidence="3 9" id="KW-0235">DNA replication</keyword>
<evidence type="ECO:0000259" key="12">
    <source>
        <dbReference type="Pfam" id="PF04057"/>
    </source>
</evidence>
<evidence type="ECO:0000259" key="11">
    <source>
        <dbReference type="Pfam" id="PF01336"/>
    </source>
</evidence>
<dbReference type="GO" id="GO:0006260">
    <property type="term" value="P:DNA replication"/>
    <property type="evidence" value="ECO:0007669"/>
    <property type="project" value="UniProtKB-KW"/>
</dbReference>
<evidence type="ECO:0000256" key="10">
    <source>
        <dbReference type="SAM" id="MobiDB-lite"/>
    </source>
</evidence>
<dbReference type="InterPro" id="IPR004365">
    <property type="entry name" value="NA-bd_OB_tRNA"/>
</dbReference>
<evidence type="ECO:0000256" key="1">
    <source>
        <dbReference type="ARBA" id="ARBA00004123"/>
    </source>
</evidence>
<dbReference type="FunFam" id="2.40.50.140:FF:000090">
    <property type="entry name" value="Replication protein A subunit"/>
    <property type="match status" value="1"/>
</dbReference>
<dbReference type="PANTHER" id="PTHR47165:SF4">
    <property type="entry name" value="OS03G0429900 PROTEIN"/>
    <property type="match status" value="1"/>
</dbReference>
<dbReference type="Proteomes" id="UP000268162">
    <property type="component" value="Unassembled WGS sequence"/>
</dbReference>
<feature type="domain" description="Replication protein A OB" evidence="14">
    <location>
        <begin position="297"/>
        <end position="393"/>
    </location>
</feature>
<reference evidence="16" key="1">
    <citation type="journal article" date="2018" name="Nat. Microbiol.">
        <title>Leveraging single-cell genomics to expand the fungal tree of life.</title>
        <authorList>
            <person name="Ahrendt S.R."/>
            <person name="Quandt C.A."/>
            <person name="Ciobanu D."/>
            <person name="Clum A."/>
            <person name="Salamov A."/>
            <person name="Andreopoulos B."/>
            <person name="Cheng J.F."/>
            <person name="Woyke T."/>
            <person name="Pelin A."/>
            <person name="Henrissat B."/>
            <person name="Reynolds N.K."/>
            <person name="Benny G.L."/>
            <person name="Smith M.E."/>
            <person name="James T.Y."/>
            <person name="Grigoriev I.V."/>
        </authorList>
    </citation>
    <scope>NUCLEOTIDE SEQUENCE [LARGE SCALE GENOMIC DNA]</scope>
    <source>
        <strain evidence="16">RSA 468</strain>
    </source>
</reference>
<dbReference type="AlphaFoldDB" id="A0A4Q0A454"/>
<dbReference type="Pfam" id="PF01336">
    <property type="entry name" value="tRNA_anti-codon"/>
    <property type="match status" value="1"/>
</dbReference>
<dbReference type="GO" id="GO:0000781">
    <property type="term" value="C:chromosome, telomeric region"/>
    <property type="evidence" value="ECO:0007669"/>
    <property type="project" value="UniProtKB-ARBA"/>
</dbReference>